<dbReference type="GO" id="GO:0016787">
    <property type="term" value="F:hydrolase activity"/>
    <property type="evidence" value="ECO:0007669"/>
    <property type="project" value="UniProtKB-KW"/>
</dbReference>
<evidence type="ECO:0000259" key="3">
    <source>
        <dbReference type="PROSITE" id="PS51462"/>
    </source>
</evidence>
<dbReference type="PRINTS" id="PR00502">
    <property type="entry name" value="NUDIXFAMILY"/>
</dbReference>
<organism evidence="4 5">
    <name type="scientific">Nonlabens spongiae</name>
    <dbReference type="NCBI Taxonomy" id="331648"/>
    <lineage>
        <taxon>Bacteria</taxon>
        <taxon>Pseudomonadati</taxon>
        <taxon>Bacteroidota</taxon>
        <taxon>Flavobacteriia</taxon>
        <taxon>Flavobacteriales</taxon>
        <taxon>Flavobacteriaceae</taxon>
        <taxon>Nonlabens</taxon>
    </lineage>
</organism>
<dbReference type="PROSITE" id="PS51462">
    <property type="entry name" value="NUDIX"/>
    <property type="match status" value="1"/>
</dbReference>
<gene>
    <name evidence="4" type="ORF">BST97_08350</name>
</gene>
<dbReference type="Proteomes" id="UP000193431">
    <property type="component" value="Chromosome"/>
</dbReference>
<dbReference type="AlphaFoldDB" id="A0A1W6MP67"/>
<evidence type="ECO:0000256" key="2">
    <source>
        <dbReference type="RuleBase" id="RU003476"/>
    </source>
</evidence>
<keyword evidence="5" id="KW-1185">Reference proteome</keyword>
<evidence type="ECO:0000313" key="4">
    <source>
        <dbReference type="EMBL" id="ARN79413.1"/>
    </source>
</evidence>
<evidence type="ECO:0000313" key="5">
    <source>
        <dbReference type="Proteomes" id="UP000193431"/>
    </source>
</evidence>
<dbReference type="SUPFAM" id="SSF55811">
    <property type="entry name" value="Nudix"/>
    <property type="match status" value="1"/>
</dbReference>
<dbReference type="EMBL" id="CP019344">
    <property type="protein sequence ID" value="ARN79413.1"/>
    <property type="molecule type" value="Genomic_DNA"/>
</dbReference>
<dbReference type="STRING" id="331648.BST97_08350"/>
<dbReference type="PANTHER" id="PTHR43736:SF1">
    <property type="entry name" value="DIHYDRONEOPTERIN TRIPHOSPHATE DIPHOSPHATASE"/>
    <property type="match status" value="1"/>
</dbReference>
<name>A0A1W6MP67_9FLAO</name>
<dbReference type="RefSeq" id="WP_211277424.1">
    <property type="nucleotide sequence ID" value="NZ_CP019344.1"/>
</dbReference>
<dbReference type="InterPro" id="IPR020084">
    <property type="entry name" value="NUDIX_hydrolase_CS"/>
</dbReference>
<protein>
    <submittedName>
        <fullName evidence="4">NUDIX hydrolase</fullName>
    </submittedName>
</protein>
<sequence length="195" mass="22547">MYKVFVKEVPIILTSDKTAFPDHKILKIKNVDLKKIVKQIQKGKLNKVALYSRNPKKLLPRFHKLLPVVTAAGGLVTNADNDFLFIHRNGKWDLPKGKVEKKESLEDGAIREVEEETGVKNLTIEGYLGHTYHIFSWKSDMRIKLTHWYIMKTDYDGELHPQVKEGIDKAVWLSKDMMSLALEKSYANIRQLFPD</sequence>
<dbReference type="PANTHER" id="PTHR43736">
    <property type="entry name" value="ADP-RIBOSE PYROPHOSPHATASE"/>
    <property type="match status" value="1"/>
</dbReference>
<keyword evidence="1 2" id="KW-0378">Hydrolase</keyword>
<proteinExistence type="inferred from homology"/>
<comment type="similarity">
    <text evidence="2">Belongs to the Nudix hydrolase family.</text>
</comment>
<dbReference type="Gene3D" id="3.90.79.10">
    <property type="entry name" value="Nucleoside Triphosphate Pyrophosphohydrolase"/>
    <property type="match status" value="1"/>
</dbReference>
<reference evidence="4 5" key="1">
    <citation type="submission" date="2016-11" db="EMBL/GenBank/DDBJ databases">
        <title>Trade-off between light-utilization and light-protection in marine flavobacteria.</title>
        <authorList>
            <person name="Kumagai Y."/>
        </authorList>
    </citation>
    <scope>NUCLEOTIDE SEQUENCE [LARGE SCALE GENOMIC DNA]</scope>
    <source>
        <strain evidence="4 5">JCM 13191</strain>
    </source>
</reference>
<dbReference type="PROSITE" id="PS00893">
    <property type="entry name" value="NUDIX_BOX"/>
    <property type="match status" value="1"/>
</dbReference>
<dbReference type="InterPro" id="IPR015797">
    <property type="entry name" value="NUDIX_hydrolase-like_dom_sf"/>
</dbReference>
<feature type="domain" description="Nudix hydrolase" evidence="3">
    <location>
        <begin position="67"/>
        <end position="195"/>
    </location>
</feature>
<dbReference type="Pfam" id="PF00293">
    <property type="entry name" value="NUDIX"/>
    <property type="match status" value="1"/>
</dbReference>
<dbReference type="InterPro" id="IPR020476">
    <property type="entry name" value="Nudix_hydrolase"/>
</dbReference>
<accession>A0A1W6MP67</accession>
<dbReference type="CDD" id="cd03673">
    <property type="entry name" value="NUDIX_Ap6A_hydrolase"/>
    <property type="match status" value="1"/>
</dbReference>
<dbReference type="InterPro" id="IPR000086">
    <property type="entry name" value="NUDIX_hydrolase_dom"/>
</dbReference>
<evidence type="ECO:0000256" key="1">
    <source>
        <dbReference type="ARBA" id="ARBA00022801"/>
    </source>
</evidence>